<reference evidence="2" key="1">
    <citation type="journal article" date="2019" name="Int. J. Syst. Evol. Microbiol.">
        <title>The Global Catalogue of Microorganisms (GCM) 10K type strain sequencing project: providing services to taxonomists for standard genome sequencing and annotation.</title>
        <authorList>
            <consortium name="The Broad Institute Genomics Platform"/>
            <consortium name="The Broad Institute Genome Sequencing Center for Infectious Disease"/>
            <person name="Wu L."/>
            <person name="Ma J."/>
        </authorList>
    </citation>
    <scope>NUCLEOTIDE SEQUENCE [LARGE SCALE GENOMIC DNA]</scope>
    <source>
        <strain evidence="2">CCUG 46385</strain>
    </source>
</reference>
<sequence length="115" mass="13388">MDPRVEKLLDTEFSYRSNEKENGDIDVFVDLEGRTVDLGCKDPRLSRIQFPKVKFLLFRISGEDRRLTLHMMRDIDLFSAFANVELSLEEGEKIKLRMKETSMELSIRCPSSKEG</sequence>
<protein>
    <submittedName>
        <fullName evidence="1">Uncharacterized protein</fullName>
    </submittedName>
</protein>
<name>A0ABV9QFW4_9FIRM</name>
<dbReference type="Proteomes" id="UP001595916">
    <property type="component" value="Unassembled WGS sequence"/>
</dbReference>
<dbReference type="EMBL" id="JBHSHL010000002">
    <property type="protein sequence ID" value="MFC4803530.1"/>
    <property type="molecule type" value="Genomic_DNA"/>
</dbReference>
<evidence type="ECO:0000313" key="1">
    <source>
        <dbReference type="EMBL" id="MFC4803530.1"/>
    </source>
</evidence>
<comment type="caution">
    <text evidence="1">The sequence shown here is derived from an EMBL/GenBank/DDBJ whole genome shotgun (WGS) entry which is preliminary data.</text>
</comment>
<proteinExistence type="predicted"/>
<organism evidence="1 2">
    <name type="scientific">Filifactor villosus</name>
    <dbReference type="NCBI Taxonomy" id="29374"/>
    <lineage>
        <taxon>Bacteria</taxon>
        <taxon>Bacillati</taxon>
        <taxon>Bacillota</taxon>
        <taxon>Clostridia</taxon>
        <taxon>Peptostreptococcales</taxon>
        <taxon>Filifactoraceae</taxon>
        <taxon>Filifactor</taxon>
    </lineage>
</organism>
<accession>A0ABV9QFW4</accession>
<evidence type="ECO:0000313" key="2">
    <source>
        <dbReference type="Proteomes" id="UP001595916"/>
    </source>
</evidence>
<dbReference type="RefSeq" id="WP_379786964.1">
    <property type="nucleotide sequence ID" value="NZ_JBHSHL010000002.1"/>
</dbReference>
<keyword evidence="2" id="KW-1185">Reference proteome</keyword>
<gene>
    <name evidence="1" type="ORF">ACFO4R_00395</name>
</gene>